<accession>A0A942EA91</accession>
<dbReference type="Proteomes" id="UP000678281">
    <property type="component" value="Unassembled WGS sequence"/>
</dbReference>
<dbReference type="GO" id="GO:0055085">
    <property type="term" value="P:transmembrane transport"/>
    <property type="evidence" value="ECO:0007669"/>
    <property type="project" value="UniProtKB-ARBA"/>
</dbReference>
<dbReference type="GO" id="GO:0015833">
    <property type="term" value="P:peptide transport"/>
    <property type="evidence" value="ECO:0007669"/>
    <property type="project" value="InterPro"/>
</dbReference>
<reference evidence="9" key="1">
    <citation type="submission" date="2021-04" db="EMBL/GenBank/DDBJ databases">
        <title>Devosia litorisediminis sp. nov., isolated from a sand dune.</title>
        <authorList>
            <person name="Park S."/>
            <person name="Yoon J.-H."/>
        </authorList>
    </citation>
    <scope>NUCLEOTIDE SEQUENCE</scope>
    <source>
        <strain evidence="9">BSSL-BM10</strain>
    </source>
</reference>
<dbReference type="PROSITE" id="PS50893">
    <property type="entry name" value="ABC_TRANSPORTER_2"/>
    <property type="match status" value="2"/>
</dbReference>
<keyword evidence="5" id="KW-0547">Nucleotide-binding</keyword>
<dbReference type="Gene3D" id="3.40.50.300">
    <property type="entry name" value="P-loop containing nucleotide triphosphate hydrolases"/>
    <property type="match status" value="2"/>
</dbReference>
<dbReference type="CDD" id="cd03257">
    <property type="entry name" value="ABC_NikE_OppD_transporters"/>
    <property type="match status" value="2"/>
</dbReference>
<dbReference type="PANTHER" id="PTHR43297:SF7">
    <property type="entry name" value="D,D-DIPEPTIDE TRANSPORT ATP-BINDING PROTEIN DDPD-RELATED"/>
    <property type="match status" value="1"/>
</dbReference>
<dbReference type="SMART" id="SM00382">
    <property type="entry name" value="AAA"/>
    <property type="match status" value="2"/>
</dbReference>
<sequence>MLDVKGLSVVFPDRFGSRTAIEAIDLRIAAGEIHGLVGESGAGKSTIGAAIIGLLPEPGYVSAGSIEFDGQELTALSPRERHSMRGKRISMIFQDPQTSLNPLMTIEQQLVETILAHEDIGLDAARARAIDLLAETGIADPATRIKAYPHQFSGGMRQRVVIALALCSNPNLIIADEPTTALDVAVQSLVLDLIRDLATKRKIGVLLITHDIGVISQVCDRVSVLRNGRLIESGDTRQVLAQPEADYTRQLMASIPRLGKKLHRFVTIEPEIIADAKLTRPKGRIAAGASAEFAADWLSQRPTTGDAQAGDALNIDDLSVTFGGEGALFRRRTKSVQALKNVSLTVRRGEVLGLIGESGSGKSTLAKSVVGLVMPTAGNMTLLGEALPDGRHRRRDHPSRRSMQMIFQDPYSSLNNRRQVADILTEPLQLYRIATDRPQQLQLVASILELVGLPQDVMWRYPHQFSGGQRQRIAIARALLARPEFLICDEPTSALDVSIQAQILNLLKDLQERFALTILFISHNMAVVRQMADSVAVLKAGELVEFGPAEPFFEDPQHEYSRELLRLTPSPDQLDS</sequence>
<dbReference type="GO" id="GO:0005886">
    <property type="term" value="C:plasma membrane"/>
    <property type="evidence" value="ECO:0007669"/>
    <property type="project" value="UniProtKB-SubCell"/>
</dbReference>
<gene>
    <name evidence="9" type="ORF">KD146_08400</name>
</gene>
<dbReference type="InterPro" id="IPR050388">
    <property type="entry name" value="ABC_Ni/Peptide_Import"/>
</dbReference>
<dbReference type="Pfam" id="PF08352">
    <property type="entry name" value="oligo_HPY"/>
    <property type="match status" value="2"/>
</dbReference>
<dbReference type="EMBL" id="JAGXTP010000001">
    <property type="protein sequence ID" value="MBS3848714.1"/>
    <property type="molecule type" value="Genomic_DNA"/>
</dbReference>
<keyword evidence="4" id="KW-1003">Cell membrane</keyword>
<dbReference type="InterPro" id="IPR027417">
    <property type="entry name" value="P-loop_NTPase"/>
</dbReference>
<evidence type="ECO:0000259" key="8">
    <source>
        <dbReference type="PROSITE" id="PS50893"/>
    </source>
</evidence>
<dbReference type="NCBIfam" id="NF008453">
    <property type="entry name" value="PRK11308.1"/>
    <property type="match status" value="2"/>
</dbReference>
<comment type="caution">
    <text evidence="9">The sequence shown here is derived from an EMBL/GenBank/DDBJ whole genome shotgun (WGS) entry which is preliminary data.</text>
</comment>
<dbReference type="PROSITE" id="PS00211">
    <property type="entry name" value="ABC_TRANSPORTER_1"/>
    <property type="match status" value="2"/>
</dbReference>
<evidence type="ECO:0000256" key="6">
    <source>
        <dbReference type="ARBA" id="ARBA00022840"/>
    </source>
</evidence>
<dbReference type="FunFam" id="3.40.50.300:FF:000016">
    <property type="entry name" value="Oligopeptide ABC transporter ATP-binding component"/>
    <property type="match status" value="1"/>
</dbReference>
<organism evidence="9 10">
    <name type="scientific">Devosia litorisediminis</name>
    <dbReference type="NCBI Taxonomy" id="2829817"/>
    <lineage>
        <taxon>Bacteria</taxon>
        <taxon>Pseudomonadati</taxon>
        <taxon>Pseudomonadota</taxon>
        <taxon>Alphaproteobacteria</taxon>
        <taxon>Hyphomicrobiales</taxon>
        <taxon>Devosiaceae</taxon>
        <taxon>Devosia</taxon>
    </lineage>
</organism>
<comment type="subcellular location">
    <subcellularLocation>
        <location evidence="1">Cell inner membrane</location>
        <topology evidence="1">Peripheral membrane protein</topology>
    </subcellularLocation>
</comment>
<evidence type="ECO:0000256" key="5">
    <source>
        <dbReference type="ARBA" id="ARBA00022741"/>
    </source>
</evidence>
<dbReference type="GO" id="GO:0016887">
    <property type="term" value="F:ATP hydrolysis activity"/>
    <property type="evidence" value="ECO:0007669"/>
    <property type="project" value="InterPro"/>
</dbReference>
<evidence type="ECO:0000313" key="10">
    <source>
        <dbReference type="Proteomes" id="UP000678281"/>
    </source>
</evidence>
<dbReference type="InterPro" id="IPR003439">
    <property type="entry name" value="ABC_transporter-like_ATP-bd"/>
</dbReference>
<dbReference type="RefSeq" id="WP_212658240.1">
    <property type="nucleotide sequence ID" value="NZ_JAGXTP010000001.1"/>
</dbReference>
<comment type="similarity">
    <text evidence="2">Belongs to the ABC transporter superfamily.</text>
</comment>
<dbReference type="InterPro" id="IPR013563">
    <property type="entry name" value="Oligopep_ABC_C"/>
</dbReference>
<dbReference type="GO" id="GO:0005524">
    <property type="term" value="F:ATP binding"/>
    <property type="evidence" value="ECO:0007669"/>
    <property type="project" value="UniProtKB-KW"/>
</dbReference>
<dbReference type="InterPro" id="IPR003593">
    <property type="entry name" value="AAA+_ATPase"/>
</dbReference>
<evidence type="ECO:0000256" key="4">
    <source>
        <dbReference type="ARBA" id="ARBA00022475"/>
    </source>
</evidence>
<evidence type="ECO:0000256" key="7">
    <source>
        <dbReference type="ARBA" id="ARBA00023136"/>
    </source>
</evidence>
<evidence type="ECO:0000256" key="2">
    <source>
        <dbReference type="ARBA" id="ARBA00005417"/>
    </source>
</evidence>
<keyword evidence="7" id="KW-0472">Membrane</keyword>
<dbReference type="SUPFAM" id="SSF52540">
    <property type="entry name" value="P-loop containing nucleoside triphosphate hydrolases"/>
    <property type="match status" value="2"/>
</dbReference>
<keyword evidence="10" id="KW-1185">Reference proteome</keyword>
<dbReference type="Pfam" id="PF00005">
    <property type="entry name" value="ABC_tran"/>
    <property type="match status" value="2"/>
</dbReference>
<keyword evidence="6 9" id="KW-0067">ATP-binding</keyword>
<keyword evidence="3" id="KW-0813">Transport</keyword>
<dbReference type="PANTHER" id="PTHR43297">
    <property type="entry name" value="OLIGOPEPTIDE TRANSPORT ATP-BINDING PROTEIN APPD"/>
    <property type="match status" value="1"/>
</dbReference>
<protein>
    <submittedName>
        <fullName evidence="9">ABC transporter ATP-binding protein</fullName>
    </submittedName>
</protein>
<evidence type="ECO:0000256" key="1">
    <source>
        <dbReference type="ARBA" id="ARBA00004417"/>
    </source>
</evidence>
<feature type="domain" description="ABC transporter" evidence="8">
    <location>
        <begin position="313"/>
        <end position="565"/>
    </location>
</feature>
<evidence type="ECO:0000256" key="3">
    <source>
        <dbReference type="ARBA" id="ARBA00022448"/>
    </source>
</evidence>
<dbReference type="InterPro" id="IPR017871">
    <property type="entry name" value="ABC_transporter-like_CS"/>
</dbReference>
<feature type="domain" description="ABC transporter" evidence="8">
    <location>
        <begin position="4"/>
        <end position="252"/>
    </location>
</feature>
<name>A0A942EA91_9HYPH</name>
<proteinExistence type="inferred from homology"/>
<evidence type="ECO:0000313" key="9">
    <source>
        <dbReference type="EMBL" id="MBS3848714.1"/>
    </source>
</evidence>
<dbReference type="AlphaFoldDB" id="A0A942EA91"/>